<dbReference type="AlphaFoldDB" id="A0A9X3HX98"/>
<evidence type="ECO:0000256" key="3">
    <source>
        <dbReference type="ARBA" id="ARBA00022630"/>
    </source>
</evidence>
<dbReference type="Gene3D" id="3.30.560.10">
    <property type="entry name" value="Glucose Oxidase, domain 3"/>
    <property type="match status" value="1"/>
</dbReference>
<feature type="binding site" evidence="7">
    <location>
        <position position="84"/>
    </location>
    <ligand>
        <name>FAD</name>
        <dbReference type="ChEBI" id="CHEBI:57692"/>
    </ligand>
</feature>
<dbReference type="NCBIfam" id="NF002550">
    <property type="entry name" value="PRK02106.1"/>
    <property type="match status" value="1"/>
</dbReference>
<dbReference type="SUPFAM" id="SSF54373">
    <property type="entry name" value="FAD-linked reductases, C-terminal domain"/>
    <property type="match status" value="1"/>
</dbReference>
<dbReference type="PIRSF" id="PIRSF000137">
    <property type="entry name" value="Alcohol_oxidase"/>
    <property type="match status" value="1"/>
</dbReference>
<dbReference type="EMBL" id="JAKRRY010000018">
    <property type="protein sequence ID" value="MCW8347104.1"/>
    <property type="molecule type" value="Genomic_DNA"/>
</dbReference>
<dbReference type="GO" id="GO:0019285">
    <property type="term" value="P:glycine betaine biosynthetic process from choline"/>
    <property type="evidence" value="ECO:0007669"/>
    <property type="project" value="UniProtKB-UniRule"/>
</dbReference>
<evidence type="ECO:0000256" key="7">
    <source>
        <dbReference type="PIRSR" id="PIRSR000137-2"/>
    </source>
</evidence>
<comment type="cofactor">
    <cofactor evidence="1 6 7">
        <name>FAD</name>
        <dbReference type="ChEBI" id="CHEBI:57692"/>
    </cofactor>
</comment>
<evidence type="ECO:0000256" key="8">
    <source>
        <dbReference type="RuleBase" id="RU003968"/>
    </source>
</evidence>
<comment type="caution">
    <text evidence="11">The sequence shown here is derived from an EMBL/GenBank/DDBJ whole genome shotgun (WGS) entry which is preliminary data.</text>
</comment>
<evidence type="ECO:0000256" key="1">
    <source>
        <dbReference type="ARBA" id="ARBA00001974"/>
    </source>
</evidence>
<dbReference type="InterPro" id="IPR000172">
    <property type="entry name" value="GMC_OxRdtase_N"/>
</dbReference>
<dbReference type="Gene3D" id="3.50.50.60">
    <property type="entry name" value="FAD/NAD(P)-binding domain"/>
    <property type="match status" value="1"/>
</dbReference>
<dbReference type="InterPro" id="IPR011533">
    <property type="entry name" value="BetA"/>
</dbReference>
<reference evidence="11" key="1">
    <citation type="submission" date="2022-02" db="EMBL/GenBank/DDBJ databases">
        <title>Vibrio sp. nov, a new bacterium isolated from seawater.</title>
        <authorList>
            <person name="Yuan Y."/>
        </authorList>
    </citation>
    <scope>NUCLEOTIDE SEQUENCE</scope>
    <source>
        <strain evidence="11">ZSDZ65</strain>
    </source>
</reference>
<keyword evidence="5 6" id="KW-0560">Oxidoreductase</keyword>
<keyword evidence="3 6" id="KW-0285">Flavoprotein</keyword>
<dbReference type="Pfam" id="PF05199">
    <property type="entry name" value="GMC_oxred_C"/>
    <property type="match status" value="1"/>
</dbReference>
<comment type="catalytic activity">
    <reaction evidence="6 9">
        <text>choline + A = betaine aldehyde + AH2</text>
        <dbReference type="Rhea" id="RHEA:17433"/>
        <dbReference type="ChEBI" id="CHEBI:13193"/>
        <dbReference type="ChEBI" id="CHEBI:15354"/>
        <dbReference type="ChEBI" id="CHEBI:15710"/>
        <dbReference type="ChEBI" id="CHEBI:17499"/>
        <dbReference type="EC" id="1.1.99.1"/>
    </reaction>
</comment>
<evidence type="ECO:0000259" key="10">
    <source>
        <dbReference type="PROSITE" id="PS00623"/>
    </source>
</evidence>
<feature type="binding site" evidence="7">
    <location>
        <begin position="92"/>
        <end position="95"/>
    </location>
    <ligand>
        <name>FAD</name>
        <dbReference type="ChEBI" id="CHEBI:57692"/>
    </ligand>
</feature>
<evidence type="ECO:0000313" key="12">
    <source>
        <dbReference type="Proteomes" id="UP001155587"/>
    </source>
</evidence>
<dbReference type="InterPro" id="IPR012132">
    <property type="entry name" value="GMC_OxRdtase"/>
</dbReference>
<dbReference type="GO" id="GO:0008812">
    <property type="term" value="F:choline dehydrogenase activity"/>
    <property type="evidence" value="ECO:0007669"/>
    <property type="project" value="UniProtKB-UniRule"/>
</dbReference>
<dbReference type="RefSeq" id="WP_265675640.1">
    <property type="nucleotide sequence ID" value="NZ_JAKRRY010000018.1"/>
</dbReference>
<evidence type="ECO:0000313" key="11">
    <source>
        <dbReference type="EMBL" id="MCW8347104.1"/>
    </source>
</evidence>
<comment type="pathway">
    <text evidence="6 9">Amine and polyamine biosynthesis; betaine biosynthesis via choline pathway; betaine aldehyde from choline (cytochrome c reductase route): step 1/1.</text>
</comment>
<dbReference type="EC" id="1.2.1.8" evidence="6"/>
<dbReference type="SUPFAM" id="SSF51905">
    <property type="entry name" value="FAD/NAD(P)-binding domain"/>
    <property type="match status" value="1"/>
</dbReference>
<dbReference type="PROSITE" id="PS51257">
    <property type="entry name" value="PROKAR_LIPOPROTEIN"/>
    <property type="match status" value="1"/>
</dbReference>
<keyword evidence="6" id="KW-0520">NAD</keyword>
<dbReference type="PANTHER" id="PTHR11552">
    <property type="entry name" value="GLUCOSE-METHANOL-CHOLINE GMC OXIDOREDUCTASE"/>
    <property type="match status" value="1"/>
</dbReference>
<keyword evidence="4 6" id="KW-0274">FAD</keyword>
<evidence type="ECO:0000256" key="2">
    <source>
        <dbReference type="ARBA" id="ARBA00010790"/>
    </source>
</evidence>
<dbReference type="GO" id="GO:0050660">
    <property type="term" value="F:flavin adenine dinucleotide binding"/>
    <property type="evidence" value="ECO:0007669"/>
    <property type="project" value="InterPro"/>
</dbReference>
<dbReference type="NCBIfam" id="TIGR01810">
    <property type="entry name" value="betA"/>
    <property type="match status" value="1"/>
</dbReference>
<comment type="function">
    <text evidence="6">Involved in the biosynthesis of the osmoprotectant glycine betaine. Catalyzes the oxidation of choline to betaine aldehyde and betaine aldehyde to glycine betaine at the same rate.</text>
</comment>
<evidence type="ECO:0000256" key="4">
    <source>
        <dbReference type="ARBA" id="ARBA00022827"/>
    </source>
</evidence>
<dbReference type="GO" id="GO:0016020">
    <property type="term" value="C:membrane"/>
    <property type="evidence" value="ECO:0007669"/>
    <property type="project" value="TreeGrafter"/>
</dbReference>
<gene>
    <name evidence="6 11" type="primary">betA</name>
    <name evidence="11" type="ORF">MD535_13955</name>
</gene>
<sequence>MNTKYDYIIVGAGSAGCVLADRLSASGEHRVLLLEAGGSDKSIFIQMPTALSYPMNSDKYAWQFETQPEAGLEARRLHCPRGRVLGGSSSINGMVYVRGHACDFDEWHEQGATGWSYQECLPYFRRAESWMGGEDAYRGVDGPVGTCNGNNMTLNPLYDAFIDAGQQAGYPKTDDYNGYQQEGFGPMHMTVDKGVRASTSNAYLRRAMKRPNVTLKTGVVTRRVLLQDKQAVGVEIEKNGRVESLFVNKEVLLCAGSVGSVQLLQLSGIGPKQVLEHAGIDVEVDLPGVGENLQDHLEIYFQYACHQPITLNSKLGLISKGLIGTRWVLRRDGLGATNHFESCAFIRSRAGLKWPNLQYHFLPAAMRYDGQAAFSGHGFQVHVGPNKPQSRGRIFVTSNDPHQKPHIEFNYISTEQDKQDWRDCIRLTREILAQPAMDAYRGEEIQPGSDVTSDDAIDAWVRQNVESAYHPSCSCKMGADNDAMAVLNPECQVRHVGALRVVDSSVFPTIPNGNLNAPTIMVAEKIADVILNQTPLNKSQAPTWIAPNWQTTQRLGVAKRPMFP</sequence>
<comment type="similarity">
    <text evidence="2 6 8">Belongs to the GMC oxidoreductase family.</text>
</comment>
<evidence type="ECO:0000256" key="6">
    <source>
        <dbReference type="HAMAP-Rule" id="MF_00750"/>
    </source>
</evidence>
<dbReference type="EC" id="1.1.99.1" evidence="6"/>
<evidence type="ECO:0000256" key="5">
    <source>
        <dbReference type="ARBA" id="ARBA00023002"/>
    </source>
</evidence>
<feature type="active site" description="Proton acceptor" evidence="6">
    <location>
        <position position="470"/>
    </location>
</feature>
<dbReference type="GO" id="GO:0008802">
    <property type="term" value="F:betaine-aldehyde dehydrogenase (NAD+) activity"/>
    <property type="evidence" value="ECO:0007669"/>
    <property type="project" value="UniProtKB-EC"/>
</dbReference>
<comment type="catalytic activity">
    <reaction evidence="6">
        <text>betaine aldehyde + NAD(+) + H2O = glycine betaine + NADH + 2 H(+)</text>
        <dbReference type="Rhea" id="RHEA:15305"/>
        <dbReference type="ChEBI" id="CHEBI:15377"/>
        <dbReference type="ChEBI" id="CHEBI:15378"/>
        <dbReference type="ChEBI" id="CHEBI:15710"/>
        <dbReference type="ChEBI" id="CHEBI:17750"/>
        <dbReference type="ChEBI" id="CHEBI:57540"/>
        <dbReference type="ChEBI" id="CHEBI:57945"/>
        <dbReference type="EC" id="1.2.1.8"/>
    </reaction>
</comment>
<accession>A0A9X3HX98</accession>
<feature type="domain" description="Glucose-methanol-choline oxidoreductase N-terminal" evidence="10">
    <location>
        <begin position="82"/>
        <end position="105"/>
    </location>
</feature>
<evidence type="ECO:0000256" key="9">
    <source>
        <dbReference type="RuleBase" id="RU003969"/>
    </source>
</evidence>
<proteinExistence type="inferred from homology"/>
<dbReference type="PROSITE" id="PS00623">
    <property type="entry name" value="GMC_OXRED_1"/>
    <property type="match status" value="1"/>
</dbReference>
<keyword evidence="12" id="KW-1185">Reference proteome</keyword>
<feature type="binding site" evidence="6">
    <location>
        <begin position="6"/>
        <end position="35"/>
    </location>
    <ligand>
        <name>FAD</name>
        <dbReference type="ChEBI" id="CHEBI:57692"/>
    </ligand>
</feature>
<protein>
    <recommendedName>
        <fullName evidence="6">Oxygen-dependent choline dehydrogenase</fullName>
        <shortName evidence="6">CDH</shortName>
        <shortName evidence="6">CHD</shortName>
        <ecNumber evidence="6">1.1.99.1</ecNumber>
    </recommendedName>
    <alternativeName>
        <fullName evidence="6">Betaine aldehyde dehydrogenase</fullName>
        <shortName evidence="6">BADH</shortName>
        <ecNumber evidence="6">1.2.1.8</ecNumber>
    </alternativeName>
</protein>
<name>A0A9X3HX98_9VIBR</name>
<dbReference type="Pfam" id="PF00732">
    <property type="entry name" value="GMC_oxred_N"/>
    <property type="match status" value="1"/>
</dbReference>
<organism evidence="11 12">
    <name type="scientific">Vibrio qingdaonensis</name>
    <dbReference type="NCBI Taxonomy" id="2829491"/>
    <lineage>
        <taxon>Bacteria</taxon>
        <taxon>Pseudomonadati</taxon>
        <taxon>Pseudomonadota</taxon>
        <taxon>Gammaproteobacteria</taxon>
        <taxon>Vibrionales</taxon>
        <taxon>Vibrionaceae</taxon>
        <taxon>Vibrio</taxon>
    </lineage>
</organism>
<dbReference type="Proteomes" id="UP001155587">
    <property type="component" value="Unassembled WGS sequence"/>
</dbReference>
<dbReference type="PANTHER" id="PTHR11552:SF147">
    <property type="entry name" value="CHOLINE DEHYDROGENASE, MITOCHONDRIAL"/>
    <property type="match status" value="1"/>
</dbReference>
<dbReference type="HAMAP" id="MF_00750">
    <property type="entry name" value="Choline_dehydrogen"/>
    <property type="match status" value="1"/>
</dbReference>
<dbReference type="InterPro" id="IPR036188">
    <property type="entry name" value="FAD/NAD-bd_sf"/>
</dbReference>
<dbReference type="InterPro" id="IPR007867">
    <property type="entry name" value="GMC_OxRtase_C"/>
</dbReference>